<sequence length="141" mass="16451">MRDAYNYKQYLDDDHTLDMEYYSGESEDEYENEAQLEFCTETIGELLKTMIKLRNTDSNTVHLDAYNIGWQAHSASKLYTVDTNDSDLTVGIDFIHKTFMHRYDGIKIYVKEIDKLYTTIHNNGFVVICHSHDCNMVISIS</sequence>
<proteinExistence type="predicted"/>
<reference evidence="1" key="1">
    <citation type="submission" date="2020-05" db="EMBL/GenBank/DDBJ databases">
        <authorList>
            <person name="Chiriac C."/>
            <person name="Salcher M."/>
            <person name="Ghai R."/>
            <person name="Kavagutti S V."/>
        </authorList>
    </citation>
    <scope>NUCLEOTIDE SEQUENCE</scope>
</reference>
<protein>
    <submittedName>
        <fullName evidence="1">Uncharacterized protein</fullName>
    </submittedName>
</protein>
<name>A0A6J7XDP2_9CAUD</name>
<evidence type="ECO:0000313" key="1">
    <source>
        <dbReference type="EMBL" id="CAB5225981.1"/>
    </source>
</evidence>
<dbReference type="EMBL" id="LR798356">
    <property type="protein sequence ID" value="CAB5225981.1"/>
    <property type="molecule type" value="Genomic_DNA"/>
</dbReference>
<gene>
    <name evidence="1" type="ORF">UFOVP755_26</name>
</gene>
<accession>A0A6J7XDP2</accession>
<organism evidence="1">
    <name type="scientific">uncultured Caudovirales phage</name>
    <dbReference type="NCBI Taxonomy" id="2100421"/>
    <lineage>
        <taxon>Viruses</taxon>
        <taxon>Duplodnaviria</taxon>
        <taxon>Heunggongvirae</taxon>
        <taxon>Uroviricota</taxon>
        <taxon>Caudoviricetes</taxon>
        <taxon>Peduoviridae</taxon>
        <taxon>Maltschvirus</taxon>
        <taxon>Maltschvirus maltsch</taxon>
    </lineage>
</organism>